<dbReference type="InterPro" id="IPR004481">
    <property type="entry name" value="K/Na/Ca-exchanger"/>
</dbReference>
<evidence type="ECO:0000256" key="1">
    <source>
        <dbReference type="ARBA" id="ARBA00004141"/>
    </source>
</evidence>
<feature type="transmembrane region" description="Helical" evidence="5">
    <location>
        <begin position="103"/>
        <end position="121"/>
    </location>
</feature>
<accession>A0A1F2P7V8</accession>
<evidence type="ECO:0000256" key="3">
    <source>
        <dbReference type="ARBA" id="ARBA00022989"/>
    </source>
</evidence>
<dbReference type="PANTHER" id="PTHR10846">
    <property type="entry name" value="SODIUM/POTASSIUM/CALCIUM EXCHANGER"/>
    <property type="match status" value="1"/>
</dbReference>
<feature type="domain" description="Sodium/calcium exchanger membrane region" evidence="6">
    <location>
        <begin position="148"/>
        <end position="284"/>
    </location>
</feature>
<dbReference type="GO" id="GO:0005886">
    <property type="term" value="C:plasma membrane"/>
    <property type="evidence" value="ECO:0007669"/>
    <property type="project" value="TreeGrafter"/>
</dbReference>
<dbReference type="AlphaFoldDB" id="A0A1F2P7V8"/>
<evidence type="ECO:0000313" key="7">
    <source>
        <dbReference type="EMBL" id="OFV67409.1"/>
    </source>
</evidence>
<dbReference type="GO" id="GO:0006874">
    <property type="term" value="P:intracellular calcium ion homeostasis"/>
    <property type="evidence" value="ECO:0007669"/>
    <property type="project" value="TreeGrafter"/>
</dbReference>
<feature type="transmembrane region" description="Helical" evidence="5">
    <location>
        <begin position="244"/>
        <end position="262"/>
    </location>
</feature>
<protein>
    <submittedName>
        <fullName evidence="7">K+-dependent Na+/Ca+ exchanger-like protein</fullName>
    </submittedName>
</protein>
<comment type="caution">
    <text evidence="7">The sequence shown here is derived from an EMBL/GenBank/DDBJ whole genome shotgun (WGS) entry which is preliminary data.</text>
</comment>
<dbReference type="EMBL" id="LYOS01000004">
    <property type="protein sequence ID" value="OFV67409.1"/>
    <property type="molecule type" value="Genomic_DNA"/>
</dbReference>
<evidence type="ECO:0000313" key="8">
    <source>
        <dbReference type="Proteomes" id="UP000186940"/>
    </source>
</evidence>
<keyword evidence="2 5" id="KW-0812">Transmembrane</keyword>
<dbReference type="Pfam" id="PF01699">
    <property type="entry name" value="Na_Ca_ex"/>
    <property type="match status" value="2"/>
</dbReference>
<feature type="transmembrane region" description="Helical" evidence="5">
    <location>
        <begin position="79"/>
        <end position="97"/>
    </location>
</feature>
<organism evidence="7 8">
    <name type="scientific">Candidatus Syntropharchaeum caldarium</name>
    <dbReference type="NCBI Taxonomy" id="1838285"/>
    <lineage>
        <taxon>Archaea</taxon>
        <taxon>Methanobacteriati</taxon>
        <taxon>Methanobacteriota</taxon>
        <taxon>Stenosarchaea group</taxon>
        <taxon>Methanomicrobia</taxon>
        <taxon>Methanosarcinales</taxon>
        <taxon>ANME-2 cluster</taxon>
        <taxon>Candidatus Syntropharchaeum</taxon>
    </lineage>
</organism>
<evidence type="ECO:0000256" key="4">
    <source>
        <dbReference type="ARBA" id="ARBA00023136"/>
    </source>
</evidence>
<feature type="transmembrane region" description="Helical" evidence="5">
    <location>
        <begin position="142"/>
        <end position="166"/>
    </location>
</feature>
<feature type="transmembrane region" description="Helical" evidence="5">
    <location>
        <begin position="211"/>
        <end position="232"/>
    </location>
</feature>
<keyword evidence="8" id="KW-1185">Reference proteome</keyword>
<dbReference type="InterPro" id="IPR044880">
    <property type="entry name" value="NCX_ion-bd_dom_sf"/>
</dbReference>
<dbReference type="GO" id="GO:0008273">
    <property type="term" value="F:calcium, potassium:sodium antiporter activity"/>
    <property type="evidence" value="ECO:0007669"/>
    <property type="project" value="TreeGrafter"/>
</dbReference>
<evidence type="ECO:0000256" key="2">
    <source>
        <dbReference type="ARBA" id="ARBA00022692"/>
    </source>
</evidence>
<feature type="transmembrane region" description="Helical" evidence="5">
    <location>
        <begin position="269"/>
        <end position="288"/>
    </location>
</feature>
<dbReference type="InterPro" id="IPR004837">
    <property type="entry name" value="NaCa_Exmemb"/>
</dbReference>
<dbReference type="Proteomes" id="UP000186940">
    <property type="component" value="Unassembled WGS sequence"/>
</dbReference>
<proteinExistence type="predicted"/>
<feature type="domain" description="Sodium/calcium exchanger membrane region" evidence="6">
    <location>
        <begin position="1"/>
        <end position="119"/>
    </location>
</feature>
<feature type="transmembrane region" description="Helical" evidence="5">
    <location>
        <begin position="172"/>
        <end position="190"/>
    </location>
</feature>
<dbReference type="Gene3D" id="1.20.1420.30">
    <property type="entry name" value="NCX, central ion-binding region"/>
    <property type="match status" value="1"/>
</dbReference>
<sequence>MIDHAALVAMKRNVSHHSIGMTLVALVTSLPEFAISTFSSFVGEADIAIANVVGSNITNIALALGLLLLLKPYERKEGCIDAGFMLAITLICGALMLDLQISRIDGLILFLIIFAFIYLMKQKKNYQMGEAYQKTGVTEKEASIWTDILISILGMGGVWIGGWMIINGVVGISTLLGIPSLALSLTVVALGTSLPELATSIIAIRKNVGDIAVGTLIGSNILNIVFVLGTAAMVRPIAVAESIVIYYLPLMIITALLTVIFIKLGRMGRVHGIILLLIYAAFLVGIGMGI</sequence>
<gene>
    <name evidence="7" type="ORF">SCAL_001327</name>
</gene>
<keyword evidence="3 5" id="KW-1133">Transmembrane helix</keyword>
<name>A0A1F2P7V8_9EURY</name>
<feature type="transmembrane region" description="Helical" evidence="5">
    <location>
        <begin position="48"/>
        <end position="70"/>
    </location>
</feature>
<evidence type="ECO:0000256" key="5">
    <source>
        <dbReference type="SAM" id="Phobius"/>
    </source>
</evidence>
<dbReference type="PANTHER" id="PTHR10846:SF8">
    <property type="entry name" value="INNER MEMBRANE PROTEIN YRBG"/>
    <property type="match status" value="1"/>
</dbReference>
<keyword evidence="4 5" id="KW-0472">Membrane</keyword>
<reference evidence="7" key="1">
    <citation type="submission" date="2016-05" db="EMBL/GenBank/DDBJ databases">
        <title>Microbial consortia oxidize butane by reversing methanogenesis.</title>
        <authorList>
            <person name="Laso-Perez R."/>
            <person name="Richter M."/>
            <person name="Wegener G."/>
            <person name="Musat F."/>
        </authorList>
    </citation>
    <scope>NUCLEOTIDE SEQUENCE [LARGE SCALE GENOMIC DNA]</scope>
    <source>
        <strain evidence="7">BOX2</strain>
    </source>
</reference>
<dbReference type="NCBIfam" id="TIGR00367">
    <property type="entry name" value="calcium/sodium antiporter"/>
    <property type="match status" value="1"/>
</dbReference>
<evidence type="ECO:0000259" key="6">
    <source>
        <dbReference type="Pfam" id="PF01699"/>
    </source>
</evidence>
<dbReference type="STRING" id="1838285.SCAL_001327"/>
<comment type="subcellular location">
    <subcellularLocation>
        <location evidence="1">Membrane</location>
        <topology evidence="1">Multi-pass membrane protein</topology>
    </subcellularLocation>
</comment>
<feature type="transmembrane region" description="Helical" evidence="5">
    <location>
        <begin position="21"/>
        <end position="42"/>
    </location>
</feature>
<dbReference type="GO" id="GO:0005262">
    <property type="term" value="F:calcium channel activity"/>
    <property type="evidence" value="ECO:0007669"/>
    <property type="project" value="TreeGrafter"/>
</dbReference>